<feature type="region of interest" description="Disordered" evidence="1">
    <location>
        <begin position="162"/>
        <end position="187"/>
    </location>
</feature>
<reference evidence="2 3" key="1">
    <citation type="submission" date="2019-02" db="EMBL/GenBank/DDBJ databases">
        <title>Deep-cultivation of Planctomycetes and their phenomic and genomic characterization uncovers novel biology.</title>
        <authorList>
            <person name="Wiegand S."/>
            <person name="Jogler M."/>
            <person name="Boedeker C."/>
            <person name="Pinto D."/>
            <person name="Vollmers J."/>
            <person name="Rivas-Marin E."/>
            <person name="Kohn T."/>
            <person name="Peeters S.H."/>
            <person name="Heuer A."/>
            <person name="Rast P."/>
            <person name="Oberbeckmann S."/>
            <person name="Bunk B."/>
            <person name="Jeske O."/>
            <person name="Meyerdierks A."/>
            <person name="Storesund J.E."/>
            <person name="Kallscheuer N."/>
            <person name="Luecker S."/>
            <person name="Lage O.M."/>
            <person name="Pohl T."/>
            <person name="Merkel B.J."/>
            <person name="Hornburger P."/>
            <person name="Mueller R.-W."/>
            <person name="Bruemmer F."/>
            <person name="Labrenz M."/>
            <person name="Spormann A.M."/>
            <person name="Op den Camp H."/>
            <person name="Overmann J."/>
            <person name="Amann R."/>
            <person name="Jetten M.S.M."/>
            <person name="Mascher T."/>
            <person name="Medema M.H."/>
            <person name="Devos D.P."/>
            <person name="Kaster A.-K."/>
            <person name="Ovreas L."/>
            <person name="Rohde M."/>
            <person name="Galperin M.Y."/>
            <person name="Jogler C."/>
        </authorList>
    </citation>
    <scope>NUCLEOTIDE SEQUENCE [LARGE SCALE GENOMIC DNA]</scope>
    <source>
        <strain evidence="2 3">SV_7m_r</strain>
    </source>
</reference>
<evidence type="ECO:0000256" key="1">
    <source>
        <dbReference type="SAM" id="MobiDB-lite"/>
    </source>
</evidence>
<dbReference type="Proteomes" id="UP000315003">
    <property type="component" value="Chromosome"/>
</dbReference>
<accession>A0A517SUH3</accession>
<feature type="compositionally biased region" description="Polar residues" evidence="1">
    <location>
        <begin position="123"/>
        <end position="132"/>
    </location>
</feature>
<dbReference type="AlphaFoldDB" id="A0A517SUH3"/>
<evidence type="ECO:0000313" key="2">
    <source>
        <dbReference type="EMBL" id="QDT59750.1"/>
    </source>
</evidence>
<organism evidence="2 3">
    <name type="scientific">Stieleria bergensis</name>
    <dbReference type="NCBI Taxonomy" id="2528025"/>
    <lineage>
        <taxon>Bacteria</taxon>
        <taxon>Pseudomonadati</taxon>
        <taxon>Planctomycetota</taxon>
        <taxon>Planctomycetia</taxon>
        <taxon>Pirellulales</taxon>
        <taxon>Pirellulaceae</taxon>
        <taxon>Stieleria</taxon>
    </lineage>
</organism>
<evidence type="ECO:0000313" key="3">
    <source>
        <dbReference type="Proteomes" id="UP000315003"/>
    </source>
</evidence>
<protein>
    <submittedName>
        <fullName evidence="2">Uncharacterized protein</fullName>
    </submittedName>
</protein>
<dbReference type="EMBL" id="CP036272">
    <property type="protein sequence ID" value="QDT59750.1"/>
    <property type="molecule type" value="Genomic_DNA"/>
</dbReference>
<keyword evidence="3" id="KW-1185">Reference proteome</keyword>
<gene>
    <name evidence="2" type="ORF">SV7mr_22590</name>
</gene>
<feature type="region of interest" description="Disordered" evidence="1">
    <location>
        <begin position="123"/>
        <end position="144"/>
    </location>
</feature>
<feature type="region of interest" description="Disordered" evidence="1">
    <location>
        <begin position="43"/>
        <end position="62"/>
    </location>
</feature>
<proteinExistence type="predicted"/>
<name>A0A517SUH3_9BACT</name>
<sequence length="200" mass="21665">MKEGGNLGQKVRRMRIDFHLSTIIFDSPALKPTSPKRVLRKIAAPHDHSPASRAGEPSETKTMATFPHSESVFSSPIDSLIFIDSLKPKRAGNRNRVTHLFVIVTACVFEGLPVAGIKLNRHPTNASGQAPRNATHGGPPIPLAGDEAMLKSRTSLARCQTVWSQPESRSSQKQRSNQAPTPLRQSALDTIVANAPLGLL</sequence>